<feature type="transmembrane region" description="Helical" evidence="1">
    <location>
        <begin position="23"/>
        <end position="44"/>
    </location>
</feature>
<feature type="transmembrane region" description="Helical" evidence="1">
    <location>
        <begin position="217"/>
        <end position="242"/>
    </location>
</feature>
<evidence type="ECO:0000313" key="3">
    <source>
        <dbReference type="EMBL" id="OGK44924.1"/>
    </source>
</evidence>
<dbReference type="AlphaFoldDB" id="A0A1F7INF8"/>
<gene>
    <name evidence="3" type="ORF">A3B40_00135</name>
</gene>
<keyword evidence="1" id="KW-0812">Transmembrane</keyword>
<dbReference type="EMBL" id="MGAI01000019">
    <property type="protein sequence ID" value="OGK44924.1"/>
    <property type="molecule type" value="Genomic_DNA"/>
</dbReference>
<dbReference type="Pfam" id="PF05569">
    <property type="entry name" value="Peptidase_M56"/>
    <property type="match status" value="1"/>
</dbReference>
<protein>
    <recommendedName>
        <fullName evidence="2">Peptidase M56 domain-containing protein</fullName>
    </recommendedName>
</protein>
<comment type="caution">
    <text evidence="3">The sequence shown here is derived from an EMBL/GenBank/DDBJ whole genome shotgun (WGS) entry which is preliminary data.</text>
</comment>
<dbReference type="InterPro" id="IPR008756">
    <property type="entry name" value="Peptidase_M56"/>
</dbReference>
<feature type="domain" description="Peptidase M56" evidence="2">
    <location>
        <begin position="38"/>
        <end position="170"/>
    </location>
</feature>
<accession>A0A1F7INF8</accession>
<organism evidence="3 4">
    <name type="scientific">Candidatus Roizmanbacteria bacterium RIFCSPLOWO2_01_FULL_37_16</name>
    <dbReference type="NCBI Taxonomy" id="1802058"/>
    <lineage>
        <taxon>Bacteria</taxon>
        <taxon>Candidatus Roizmaniibacteriota</taxon>
    </lineage>
</organism>
<evidence type="ECO:0000256" key="1">
    <source>
        <dbReference type="SAM" id="Phobius"/>
    </source>
</evidence>
<reference evidence="3 4" key="1">
    <citation type="journal article" date="2016" name="Nat. Commun.">
        <title>Thousands of microbial genomes shed light on interconnected biogeochemical processes in an aquifer system.</title>
        <authorList>
            <person name="Anantharaman K."/>
            <person name="Brown C.T."/>
            <person name="Hug L.A."/>
            <person name="Sharon I."/>
            <person name="Castelle C.J."/>
            <person name="Probst A.J."/>
            <person name="Thomas B.C."/>
            <person name="Singh A."/>
            <person name="Wilkins M.J."/>
            <person name="Karaoz U."/>
            <person name="Brodie E.L."/>
            <person name="Williams K.H."/>
            <person name="Hubbard S.S."/>
            <person name="Banfield J.F."/>
        </authorList>
    </citation>
    <scope>NUCLEOTIDE SEQUENCE [LARGE SCALE GENOMIC DNA]</scope>
</reference>
<proteinExistence type="predicted"/>
<dbReference type="Gene3D" id="3.30.2010.10">
    <property type="entry name" value="Metalloproteases ('zincins'), catalytic domain"/>
    <property type="match status" value="1"/>
</dbReference>
<dbReference type="PANTHER" id="PTHR34978:SF3">
    <property type="entry name" value="SLR0241 PROTEIN"/>
    <property type="match status" value="1"/>
</dbReference>
<sequence>MNIGHIVGICISFLKTVSYLRTVLAGLFFLSIATALTKVLFSWLRTSRFKKKINTAKLPQFIKKLSLKYNLEGKIIIFHNPKPVAFCLGIGDPRVYLSTKLLALMNKKEIEAIILHEKYHLINRDTFLAVTVNFLRGLFVLFPIVTDIMESLIRQKETNADQYSLNYFKNPKIVLSAFKKLISCGSTTSPSLAYLVSFFPADTLEHRIKILKREKTFVLSFNVKHLLVSFFTFITLLSFLLLTTWPSYAKQNEAPSVCLKGHNCHLEC</sequence>
<dbReference type="CDD" id="cd07326">
    <property type="entry name" value="M56_BlaR1_MecR1_like"/>
    <property type="match status" value="1"/>
</dbReference>
<evidence type="ECO:0000313" key="4">
    <source>
        <dbReference type="Proteomes" id="UP000178040"/>
    </source>
</evidence>
<dbReference type="InterPro" id="IPR052173">
    <property type="entry name" value="Beta-lactam_resp_regulator"/>
</dbReference>
<keyword evidence="1" id="KW-0472">Membrane</keyword>
<dbReference type="Proteomes" id="UP000178040">
    <property type="component" value="Unassembled WGS sequence"/>
</dbReference>
<name>A0A1F7INF8_9BACT</name>
<keyword evidence="1" id="KW-1133">Transmembrane helix</keyword>
<evidence type="ECO:0000259" key="2">
    <source>
        <dbReference type="Pfam" id="PF05569"/>
    </source>
</evidence>
<dbReference type="PANTHER" id="PTHR34978">
    <property type="entry name" value="POSSIBLE SENSOR-TRANSDUCER PROTEIN BLAR"/>
    <property type="match status" value="1"/>
</dbReference>